<accession>A0A139I9L4</accession>
<evidence type="ECO:0000313" key="2">
    <source>
        <dbReference type="EMBL" id="KXT11319.1"/>
    </source>
</evidence>
<proteinExistence type="predicted"/>
<comment type="caution">
    <text evidence="2">The sequence shown here is derived from an EMBL/GenBank/DDBJ whole genome shotgun (WGS) entry which is preliminary data.</text>
</comment>
<evidence type="ECO:0008006" key="4">
    <source>
        <dbReference type="Google" id="ProtNLM"/>
    </source>
</evidence>
<sequence>MPSKMLVLNQAASSLTRRVAAPCFHPIVLAKFLPPIIYRTTSDAAGRRGRPYTKAEDELILRYRKEGLSYANIAKKLGAHGTGSVGNRYREHIAYRDSQHQDRLRARVRPENRALMTKIEEESGKGKRNFEIARDLEISVDKVRYLARLSGLRSGHQGRLWTAQESRELRDMRAKGARWGAIAIALGRSVSSVKQHVLWENRDAGDSTNLGPCPNNATFPPPARSRRKWTEKELTEVRELQVHRFNMIFSRSQAQQTVPEIAQRLQRTVPSIRQCLFRQNLLRKMAPPFLADTLGSEVVILRERERLKWQEVADRLGRTMDSSRGIYRSWARRRPD</sequence>
<evidence type="ECO:0000256" key="1">
    <source>
        <dbReference type="SAM" id="MobiDB-lite"/>
    </source>
</evidence>
<evidence type="ECO:0000313" key="3">
    <source>
        <dbReference type="Proteomes" id="UP000073492"/>
    </source>
</evidence>
<protein>
    <recommendedName>
        <fullName evidence="4">Myb-like domain-containing protein</fullName>
    </recommendedName>
</protein>
<dbReference type="Proteomes" id="UP000073492">
    <property type="component" value="Unassembled WGS sequence"/>
</dbReference>
<name>A0A139I9L4_9PEZI</name>
<reference evidence="2 3" key="1">
    <citation type="submission" date="2015-07" db="EMBL/GenBank/DDBJ databases">
        <title>Comparative genomics of the Sigatoka disease complex on banana suggests a link between parallel evolutionary changes in Pseudocercospora fijiensis and Pseudocercospora eumusae and increased virulence on the banana host.</title>
        <authorList>
            <person name="Chang T.-C."/>
            <person name="Salvucci A."/>
            <person name="Crous P.W."/>
            <person name="Stergiopoulos I."/>
        </authorList>
    </citation>
    <scope>NUCLEOTIDE SEQUENCE [LARGE SCALE GENOMIC DNA]</scope>
    <source>
        <strain evidence="2 3">CBS 116634</strain>
    </source>
</reference>
<keyword evidence="3" id="KW-1185">Reference proteome</keyword>
<organism evidence="2 3">
    <name type="scientific">Pseudocercospora musae</name>
    <dbReference type="NCBI Taxonomy" id="113226"/>
    <lineage>
        <taxon>Eukaryota</taxon>
        <taxon>Fungi</taxon>
        <taxon>Dikarya</taxon>
        <taxon>Ascomycota</taxon>
        <taxon>Pezizomycotina</taxon>
        <taxon>Dothideomycetes</taxon>
        <taxon>Dothideomycetidae</taxon>
        <taxon>Mycosphaerellales</taxon>
        <taxon>Mycosphaerellaceae</taxon>
        <taxon>Pseudocercospora</taxon>
    </lineage>
</organism>
<gene>
    <name evidence="2" type="ORF">AC579_312</name>
</gene>
<feature type="region of interest" description="Disordered" evidence="1">
    <location>
        <begin position="208"/>
        <end position="228"/>
    </location>
</feature>
<dbReference type="EMBL" id="LFZO01000207">
    <property type="protein sequence ID" value="KXT11319.1"/>
    <property type="molecule type" value="Genomic_DNA"/>
</dbReference>
<dbReference type="AlphaFoldDB" id="A0A139I9L4"/>
<feature type="compositionally biased region" description="Polar residues" evidence="1">
    <location>
        <begin position="208"/>
        <end position="218"/>
    </location>
</feature>